<dbReference type="InterPro" id="IPR058889">
    <property type="entry name" value="WHD_SOWAHA-C"/>
</dbReference>
<evidence type="ECO:0000256" key="2">
    <source>
        <dbReference type="ARBA" id="ARBA00023043"/>
    </source>
</evidence>
<feature type="compositionally biased region" description="Basic and acidic residues" evidence="3">
    <location>
        <begin position="659"/>
        <end position="673"/>
    </location>
</feature>
<dbReference type="PANTHER" id="PTHR14491:SF7">
    <property type="entry name" value="SOSONDOWAH, ISOFORM G"/>
    <property type="match status" value="1"/>
</dbReference>
<feature type="region of interest" description="Disordered" evidence="3">
    <location>
        <begin position="367"/>
        <end position="387"/>
    </location>
</feature>
<name>A0A087TGG9_STEMI</name>
<feature type="non-terminal residue" evidence="5">
    <location>
        <position position="689"/>
    </location>
</feature>
<feature type="domain" description="SOWAHA-C winged helix-turn-helix" evidence="4">
    <location>
        <begin position="5"/>
        <end position="82"/>
    </location>
</feature>
<feature type="region of interest" description="Disordered" evidence="3">
    <location>
        <begin position="136"/>
        <end position="173"/>
    </location>
</feature>
<dbReference type="AlphaFoldDB" id="A0A087TGG9"/>
<dbReference type="Proteomes" id="UP000054359">
    <property type="component" value="Unassembled WGS sequence"/>
</dbReference>
<evidence type="ECO:0000259" key="4">
    <source>
        <dbReference type="Pfam" id="PF25877"/>
    </source>
</evidence>
<evidence type="ECO:0000313" key="5">
    <source>
        <dbReference type="EMBL" id="KFM64208.1"/>
    </source>
</evidence>
<protein>
    <submittedName>
        <fullName evidence="5">Ankyrin repeat domain-containing protein SOWAHC</fullName>
    </submittedName>
</protein>
<feature type="region of interest" description="Disordered" evidence="3">
    <location>
        <begin position="613"/>
        <end position="689"/>
    </location>
</feature>
<evidence type="ECO:0000256" key="3">
    <source>
        <dbReference type="SAM" id="MobiDB-lite"/>
    </source>
</evidence>
<dbReference type="Pfam" id="PF25877">
    <property type="entry name" value="WHD_SOWAH"/>
    <property type="match status" value="1"/>
</dbReference>
<reference evidence="5 6" key="1">
    <citation type="submission" date="2013-11" db="EMBL/GenBank/DDBJ databases">
        <title>Genome sequencing of Stegodyphus mimosarum.</title>
        <authorList>
            <person name="Bechsgaard J."/>
        </authorList>
    </citation>
    <scope>NUCLEOTIDE SEQUENCE [LARGE SCALE GENOMIC DNA]</scope>
</reference>
<evidence type="ECO:0000256" key="1">
    <source>
        <dbReference type="ARBA" id="ARBA00022737"/>
    </source>
</evidence>
<keyword evidence="6" id="KW-1185">Reference proteome</keyword>
<gene>
    <name evidence="5" type="ORF">X975_10647</name>
</gene>
<dbReference type="OrthoDB" id="432281at2759"/>
<keyword evidence="2" id="KW-0040">ANK repeat</keyword>
<keyword evidence="1" id="KW-0677">Repeat</keyword>
<dbReference type="STRING" id="407821.A0A087TGG9"/>
<dbReference type="OMA" id="INRMHGI"/>
<feature type="compositionally biased region" description="Polar residues" evidence="3">
    <location>
        <begin position="149"/>
        <end position="159"/>
    </location>
</feature>
<dbReference type="PANTHER" id="PTHR14491">
    <property type="entry name" value="SOSONDOWAH, ISOFORM G"/>
    <property type="match status" value="1"/>
</dbReference>
<dbReference type="EMBL" id="KK115112">
    <property type="protein sequence ID" value="KFM64208.1"/>
    <property type="molecule type" value="Genomic_DNA"/>
</dbReference>
<feature type="compositionally biased region" description="Polar residues" evidence="3">
    <location>
        <begin position="367"/>
        <end position="376"/>
    </location>
</feature>
<proteinExistence type="predicted"/>
<sequence>MEANLSELEVIKFLIEKGGRCTNYELVSNFRGVLNNPLYQAEARVKFKDIINTVATVGEFENVKYIELKQEYRDNNCNQQENFSSLSSSLSSEGNSYTSPLTQNFQPYWRYRLSTSTRVPTLPSRNPDYENVLLQSSRETSPSPAPIQFNRSVSESTLSHPIKSHPHQRQRGLSASSFNRSFQENHYRNQTANLEESQPIRRVSVSDLDTSNRITYHKSQANYSPERPHNIYGRHFNGILKNPPPLNHEFSRTVTESVPLRPTEKKYLEGDIGLPPHPMLRRPSHHSATDLNRTELAQPAIVDDSSVRTTKRSGICNDEILLKLQEDNYSKTSSNYTCTPISTSINRMHGVQAKASFHDIPVSGYSETPVSTSINRSDAKDSFHNTPIPECTDTSLSERINRMHGIHAKDSFNDIPHSEYSEMAVSTNVNRSDAKDSFHKIPVSEYSDTSVSASINRMHGINRIHERDCFHDDTSFSKYSDGSFPFENSNLSNASESTDFRKREQTSKFGTTSRNTINASIPKTVYQYHSNSGNNLKETVADDLSSTSCVPQKNFQYDNYQKEEISLRTPFSGLDVYSNHSGSLNSLNLGNETAAANQRVLGNLENNIQNCVEQHEKPPPLPPERRRKSQDKSRADVDVSDNNSTGQMLEKGIVTVTGKVKDRVQHFDDMEKKRNTKRCLSPLPDKENR</sequence>
<organism evidence="5 6">
    <name type="scientific">Stegodyphus mimosarum</name>
    <name type="common">African social velvet spider</name>
    <dbReference type="NCBI Taxonomy" id="407821"/>
    <lineage>
        <taxon>Eukaryota</taxon>
        <taxon>Metazoa</taxon>
        <taxon>Ecdysozoa</taxon>
        <taxon>Arthropoda</taxon>
        <taxon>Chelicerata</taxon>
        <taxon>Arachnida</taxon>
        <taxon>Araneae</taxon>
        <taxon>Araneomorphae</taxon>
        <taxon>Entelegynae</taxon>
        <taxon>Eresoidea</taxon>
        <taxon>Eresidae</taxon>
        <taxon>Stegodyphus</taxon>
    </lineage>
</organism>
<evidence type="ECO:0000313" key="6">
    <source>
        <dbReference type="Proteomes" id="UP000054359"/>
    </source>
</evidence>
<accession>A0A087TGG9</accession>